<reference evidence="1" key="1">
    <citation type="submission" date="2023-10" db="EMBL/GenBank/DDBJ databases">
        <title>Complete genome sequence of Streptomyces sp. JL1001.</title>
        <authorList>
            <person name="Jiang L."/>
        </authorList>
    </citation>
    <scope>NUCLEOTIDE SEQUENCE</scope>
    <source>
        <strain evidence="1">JL1001</strain>
    </source>
</reference>
<sequence length="742" mass="78812">MPIPGNMLSSVVEMVDPNISGWTPMLNATIGHGSGGRVGDGVLVMRSVAAGEVRARTVSSYPVVEGTVYQTLADASGATIPERIGIRWLNAANAEISITWSLPTATASSSWHRISVAGPAPVGAVRAQVVVSTTAAGALVINYFENFYLGLPIRIANNMLTFAAESPEIDTTAWAVEANGTLGRTAPAVSWAADFFTIGGHVWTLTVTANGNASALCVERAPVVVGTDYMAVAYLNPPTAGAAVWIELRYYDASGAQISAIRSTLVSPGVGFYRQRASGPAPAGAATCGVAVGITGATAAQVVRFETVGVGPPPQLKAGSVIPYADASFEQGIGSWTKISGVATLARSTPWGTASEGSYCLAVSSSTASTSVIRSGRYPIRDLMTHRLRIVHQNGTGTWQVGMGIRWYDAANNDLGVSSWVPIAVPTGPGWWGIALGSDPPPAGATQMAIELTVVALSASAVLRLDGLTLYPTLPSMETAVVEPTGSITITLRDLPVGELLRLYRVDPSGNRTMVRGPYGLWDGTDPVSTDSMRVEDYEAPLGVPVAYRAEFVDPVTGSVSWREVAARTIPWTDPNRAWLKDPGNPQRNQVVTVASQPSWTRPIEQAEYVVKNRRNKVVHSGVRQGREGEVQVWTHSDAERERLNWLLDSGNVLLWQTGPGLGVGDLYMNVGASGEDREGPAQDPVRIWKLPIVEADMPVTTGVNGTGGRMWQDVLSVFPTWKAVLDAYGSWEAVLLDRRKT</sequence>
<organism evidence="1">
    <name type="scientific">Streptomyces sp. JL1001</name>
    <dbReference type="NCBI Taxonomy" id="3078227"/>
    <lineage>
        <taxon>Bacteria</taxon>
        <taxon>Bacillati</taxon>
        <taxon>Actinomycetota</taxon>
        <taxon>Actinomycetes</taxon>
        <taxon>Kitasatosporales</taxon>
        <taxon>Streptomycetaceae</taxon>
        <taxon>Streptomyces</taxon>
    </lineage>
</organism>
<dbReference type="RefSeq" id="WP_354596067.1">
    <property type="nucleotide sequence ID" value="NZ_CP136798.1"/>
</dbReference>
<dbReference type="AlphaFoldDB" id="A0AAU8K797"/>
<dbReference type="EMBL" id="CP136798">
    <property type="protein sequence ID" value="XCN12238.1"/>
    <property type="molecule type" value="Genomic_DNA"/>
</dbReference>
<accession>A0AAU8K797</accession>
<evidence type="ECO:0008006" key="2">
    <source>
        <dbReference type="Google" id="ProtNLM"/>
    </source>
</evidence>
<evidence type="ECO:0000313" key="1">
    <source>
        <dbReference type="EMBL" id="XCN12238.1"/>
    </source>
</evidence>
<name>A0AAU8K797_9ACTN</name>
<protein>
    <recommendedName>
        <fullName evidence="2">Minor tail protein</fullName>
    </recommendedName>
</protein>
<proteinExistence type="predicted"/>
<gene>
    <name evidence="1" type="ORF">R1Y80_00695</name>
</gene>